<comment type="caution">
    <text evidence="2">The sequence shown here is derived from an EMBL/GenBank/DDBJ whole genome shotgun (WGS) entry which is preliminary data.</text>
</comment>
<dbReference type="InterPro" id="IPR007295">
    <property type="entry name" value="DUF402"/>
</dbReference>
<evidence type="ECO:0000259" key="1">
    <source>
        <dbReference type="Pfam" id="PF04167"/>
    </source>
</evidence>
<evidence type="ECO:0000313" key="2">
    <source>
        <dbReference type="EMBL" id="PIW14583.1"/>
    </source>
</evidence>
<name>A0A2M7FYY8_9BACT</name>
<dbReference type="InterPro" id="IPR035930">
    <property type="entry name" value="FomD-like_sf"/>
</dbReference>
<sequence>MTSQLPIRKQKLHPVREVNLSGDTWLHQDEHLCVSYWHLPRTESDQVAHTLTLTIFDEAIQIHSKHNAAGERLYWYCDLLEVKRDEGGWHLTDLLLDVVVFPDGSTRMLDLGELAEALEEGGIHPQQAAQALRLAETIQDWANQNAFPPPVVSNWLQAHPDALNFSQYHSPEVST</sequence>
<gene>
    <name evidence="2" type="ORF">COW36_21330</name>
</gene>
<organism evidence="2 3">
    <name type="scientific">bacterium (Candidatus Blackallbacteria) CG17_big_fil_post_rev_8_21_14_2_50_48_46</name>
    <dbReference type="NCBI Taxonomy" id="2014261"/>
    <lineage>
        <taxon>Bacteria</taxon>
        <taxon>Candidatus Blackallbacteria</taxon>
    </lineage>
</organism>
<dbReference type="Gene3D" id="2.40.380.10">
    <property type="entry name" value="FomD-like"/>
    <property type="match status" value="1"/>
</dbReference>
<protein>
    <recommendedName>
        <fullName evidence="1">DUF402 domain-containing protein</fullName>
    </recommendedName>
</protein>
<accession>A0A2M7FYY8</accession>
<dbReference type="EMBL" id="PFFQ01000059">
    <property type="protein sequence ID" value="PIW14583.1"/>
    <property type="molecule type" value="Genomic_DNA"/>
</dbReference>
<feature type="domain" description="DUF402" evidence="1">
    <location>
        <begin position="43"/>
        <end position="146"/>
    </location>
</feature>
<dbReference type="Proteomes" id="UP000231019">
    <property type="component" value="Unassembled WGS sequence"/>
</dbReference>
<proteinExistence type="predicted"/>
<evidence type="ECO:0000313" key="3">
    <source>
        <dbReference type="Proteomes" id="UP000231019"/>
    </source>
</evidence>
<reference evidence="2 3" key="1">
    <citation type="submission" date="2017-09" db="EMBL/GenBank/DDBJ databases">
        <title>Depth-based differentiation of microbial function through sediment-hosted aquifers and enrichment of novel symbionts in the deep terrestrial subsurface.</title>
        <authorList>
            <person name="Probst A.J."/>
            <person name="Ladd B."/>
            <person name="Jarett J.K."/>
            <person name="Geller-Mcgrath D.E."/>
            <person name="Sieber C.M."/>
            <person name="Emerson J.B."/>
            <person name="Anantharaman K."/>
            <person name="Thomas B.C."/>
            <person name="Malmstrom R."/>
            <person name="Stieglmeier M."/>
            <person name="Klingl A."/>
            <person name="Woyke T."/>
            <person name="Ryan C.M."/>
            <person name="Banfield J.F."/>
        </authorList>
    </citation>
    <scope>NUCLEOTIDE SEQUENCE [LARGE SCALE GENOMIC DNA]</scope>
    <source>
        <strain evidence="2">CG17_big_fil_post_rev_8_21_14_2_50_48_46</strain>
    </source>
</reference>
<dbReference type="Pfam" id="PF04167">
    <property type="entry name" value="DUF402"/>
    <property type="match status" value="1"/>
</dbReference>
<dbReference type="SUPFAM" id="SSF159234">
    <property type="entry name" value="FomD-like"/>
    <property type="match status" value="1"/>
</dbReference>
<dbReference type="AlphaFoldDB" id="A0A2M7FYY8"/>